<organism evidence="13">
    <name type="scientific">Culicoides sonorensis</name>
    <name type="common">Biting midge</name>
    <dbReference type="NCBI Taxonomy" id="179676"/>
    <lineage>
        <taxon>Eukaryota</taxon>
        <taxon>Metazoa</taxon>
        <taxon>Ecdysozoa</taxon>
        <taxon>Arthropoda</taxon>
        <taxon>Hexapoda</taxon>
        <taxon>Insecta</taxon>
        <taxon>Pterygota</taxon>
        <taxon>Neoptera</taxon>
        <taxon>Endopterygota</taxon>
        <taxon>Diptera</taxon>
        <taxon>Nematocera</taxon>
        <taxon>Chironomoidea</taxon>
        <taxon>Ceratopogonidae</taxon>
        <taxon>Ceratopogoninae</taxon>
        <taxon>Culicoides</taxon>
        <taxon>Monoculicoides</taxon>
    </lineage>
</organism>
<dbReference type="AlphaFoldDB" id="A0A336LLA7"/>
<gene>
    <name evidence="13" type="primary">CSON010963</name>
</gene>
<keyword evidence="6" id="KW-0325">Glycoprotein</keyword>
<evidence type="ECO:0000256" key="3">
    <source>
        <dbReference type="ARBA" id="ARBA00022729"/>
    </source>
</evidence>
<dbReference type="PANTHER" id="PTHR31981:SF1">
    <property type="entry name" value="GLYCOSYLATED LYSOSOMAL MEMBRANE PROTEIN"/>
    <property type="match status" value="1"/>
</dbReference>
<comment type="subcellular location">
    <subcellularLocation>
        <location evidence="9">Lysosome membrane</location>
        <topology evidence="9">Single-pass type I membrane protein</topology>
        <orientation evidence="9">Lumenal side</orientation>
    </subcellularLocation>
</comment>
<evidence type="ECO:0000256" key="2">
    <source>
        <dbReference type="ARBA" id="ARBA00022692"/>
    </source>
</evidence>
<reference evidence="13" key="1">
    <citation type="submission" date="2018-07" db="EMBL/GenBank/DDBJ databases">
        <authorList>
            <person name="Quirk P.G."/>
            <person name="Krulwich T.A."/>
        </authorList>
    </citation>
    <scope>NUCLEOTIDE SEQUENCE</scope>
</reference>
<keyword evidence="5 11" id="KW-0472">Membrane</keyword>
<keyword evidence="2 11" id="KW-0812">Transmembrane</keyword>
<accession>A0A336LLA7</accession>
<feature type="signal peptide" evidence="12">
    <location>
        <begin position="1"/>
        <end position="19"/>
    </location>
</feature>
<feature type="transmembrane region" description="Helical" evidence="11">
    <location>
        <begin position="369"/>
        <end position="394"/>
    </location>
</feature>
<sequence length="407" mass="46438">MKMLNKLLIFASLLVICLATDLSDDKIPRKLTAYLNPDCPDEFCIEKNKKINVMHITADSDHDRIHHLWSFVGKPSFMMALGDKNSTLSIDWANFMRFSDGKEKSVTITPEPEYVTITVLNQIFEFNDPNDHGDFRNVTDKNILALDTSLFDYEFNGTRMKDNFVELSIRATKYHNTPNITNIGAIEFTLQCYGYKNHATNYPHLLHNSNNTQIDIVFDKFKLKKSFHAPRLAMEMIFATSDLKSSNETFHITKRRTLDDEHTPGIFELDTLLSPRSYIEYRPVSYTKRVRDVSDSTDTHLSPVIDVVDQLNNKSLIFDYFGLNEEHLLKRTNLSFGSVNDGFYSKTNYTSFSFLIGIGNPPTEELSNLVIGIALVGLGIPAMLLLLGGTCICVKRVRSYRRLNNVS</sequence>
<comment type="subunit">
    <text evidence="10">Interacts (via lumenal domain) with lysosomal protein MFSD1; the interaction starts while both proteins are still in the endoplasmic reticulum and is required for stabilization of MFSD1 in lysosomes but has no direct effect on its targeting to lysosomes or transporter activity.</text>
</comment>
<keyword evidence="7" id="KW-0458">Lysosome</keyword>
<feature type="chain" id="PRO_5016323836" evidence="12">
    <location>
        <begin position="20"/>
        <end position="407"/>
    </location>
</feature>
<evidence type="ECO:0000256" key="9">
    <source>
        <dbReference type="ARBA" id="ARBA00024189"/>
    </source>
</evidence>
<dbReference type="EMBL" id="UFQT01000045">
    <property type="protein sequence ID" value="SSX18822.1"/>
    <property type="molecule type" value="Genomic_DNA"/>
</dbReference>
<keyword evidence="4 11" id="KW-1133">Transmembrane helix</keyword>
<protein>
    <submittedName>
        <fullName evidence="13">CSON010963 protein</fullName>
    </submittedName>
</protein>
<evidence type="ECO:0000256" key="7">
    <source>
        <dbReference type="ARBA" id="ARBA00023228"/>
    </source>
</evidence>
<evidence type="ECO:0000256" key="4">
    <source>
        <dbReference type="ARBA" id="ARBA00022989"/>
    </source>
</evidence>
<keyword evidence="3 12" id="KW-0732">Signal</keyword>
<dbReference type="OMA" id="TLHYLWD"/>
<dbReference type="Pfam" id="PF15065">
    <property type="entry name" value="NCU-G1"/>
    <property type="match status" value="1"/>
</dbReference>
<proteinExistence type="inferred from homology"/>
<evidence type="ECO:0000256" key="1">
    <source>
        <dbReference type="ARBA" id="ARBA00010599"/>
    </source>
</evidence>
<comment type="similarity">
    <text evidence="1">Belongs to the GLMP family.</text>
</comment>
<name>A0A336LLA7_CULSO</name>
<dbReference type="GO" id="GO:0005765">
    <property type="term" value="C:lysosomal membrane"/>
    <property type="evidence" value="ECO:0007669"/>
    <property type="project" value="UniProtKB-SubCell"/>
</dbReference>
<evidence type="ECO:0000313" key="13">
    <source>
        <dbReference type="EMBL" id="SSX18822.1"/>
    </source>
</evidence>
<evidence type="ECO:0000256" key="12">
    <source>
        <dbReference type="SAM" id="SignalP"/>
    </source>
</evidence>
<evidence type="ECO:0000256" key="10">
    <source>
        <dbReference type="ARBA" id="ARBA00044960"/>
    </source>
</evidence>
<evidence type="ECO:0000256" key="8">
    <source>
        <dbReference type="ARBA" id="ARBA00024176"/>
    </source>
</evidence>
<evidence type="ECO:0000256" key="5">
    <source>
        <dbReference type="ARBA" id="ARBA00023136"/>
    </source>
</evidence>
<evidence type="ECO:0000256" key="11">
    <source>
        <dbReference type="SAM" id="Phobius"/>
    </source>
</evidence>
<dbReference type="PANTHER" id="PTHR31981">
    <property type="entry name" value="GLYCOSYLATED LYSOSOMAL MEMBRANE PROTEIN"/>
    <property type="match status" value="1"/>
</dbReference>
<dbReference type="InterPro" id="IPR029382">
    <property type="entry name" value="NCU-G1"/>
</dbReference>
<comment type="function">
    <text evidence="8">Required to protect lysosomal transporter MFSD1 from lysosomal proteolysis and for MFSD1 lysosomal localization.</text>
</comment>
<evidence type="ECO:0000256" key="6">
    <source>
        <dbReference type="ARBA" id="ARBA00023180"/>
    </source>
</evidence>
<dbReference type="VEuPathDB" id="VectorBase:CSON010963"/>